<protein>
    <submittedName>
        <fullName evidence="2">Nuclear transport factor 2 family protein</fullName>
    </submittedName>
</protein>
<dbReference type="Pfam" id="PF12680">
    <property type="entry name" value="SnoaL_2"/>
    <property type="match status" value="1"/>
</dbReference>
<feature type="domain" description="SnoaL-like" evidence="1">
    <location>
        <begin position="9"/>
        <end position="109"/>
    </location>
</feature>
<dbReference type="RefSeq" id="WP_390299315.1">
    <property type="nucleotide sequence ID" value="NZ_JBHULI010000005.1"/>
</dbReference>
<evidence type="ECO:0000259" key="1">
    <source>
        <dbReference type="Pfam" id="PF12680"/>
    </source>
</evidence>
<dbReference type="Proteomes" id="UP001597460">
    <property type="component" value="Unassembled WGS sequence"/>
</dbReference>
<dbReference type="InterPro" id="IPR032710">
    <property type="entry name" value="NTF2-like_dom_sf"/>
</dbReference>
<organism evidence="2 3">
    <name type="scientific">Gracilimonas halophila</name>
    <dbReference type="NCBI Taxonomy" id="1834464"/>
    <lineage>
        <taxon>Bacteria</taxon>
        <taxon>Pseudomonadati</taxon>
        <taxon>Balneolota</taxon>
        <taxon>Balneolia</taxon>
        <taxon>Balneolales</taxon>
        <taxon>Balneolaceae</taxon>
        <taxon>Gracilimonas</taxon>
    </lineage>
</organism>
<evidence type="ECO:0000313" key="2">
    <source>
        <dbReference type="EMBL" id="MFD2531727.1"/>
    </source>
</evidence>
<sequence length="155" mass="18275">MNKNENVIDQLYSALQKVDHEGMIRCYHPEATFKDPVFDLGSKKEIAGMWTMLCKRAKEFEFHFDQVWADEESGKARLKAKYLFSQTNRMVHNNINARFKFKDGFIIEHVDSFDFWRWSRQALGLPGLLLGWSSFLQKKVQRQAYKNMEAFIGRG</sequence>
<accession>A0ABW5JI58</accession>
<dbReference type="SUPFAM" id="SSF54427">
    <property type="entry name" value="NTF2-like"/>
    <property type="match status" value="1"/>
</dbReference>
<proteinExistence type="predicted"/>
<dbReference type="EMBL" id="JBHULI010000005">
    <property type="protein sequence ID" value="MFD2531727.1"/>
    <property type="molecule type" value="Genomic_DNA"/>
</dbReference>
<evidence type="ECO:0000313" key="3">
    <source>
        <dbReference type="Proteomes" id="UP001597460"/>
    </source>
</evidence>
<comment type="caution">
    <text evidence="2">The sequence shown here is derived from an EMBL/GenBank/DDBJ whole genome shotgun (WGS) entry which is preliminary data.</text>
</comment>
<dbReference type="InterPro" id="IPR037401">
    <property type="entry name" value="SnoaL-like"/>
</dbReference>
<dbReference type="Gene3D" id="3.10.450.50">
    <property type="match status" value="1"/>
</dbReference>
<reference evidence="3" key="1">
    <citation type="journal article" date="2019" name="Int. J. Syst. Evol. Microbiol.">
        <title>The Global Catalogue of Microorganisms (GCM) 10K type strain sequencing project: providing services to taxonomists for standard genome sequencing and annotation.</title>
        <authorList>
            <consortium name="The Broad Institute Genomics Platform"/>
            <consortium name="The Broad Institute Genome Sequencing Center for Infectious Disease"/>
            <person name="Wu L."/>
            <person name="Ma J."/>
        </authorList>
    </citation>
    <scope>NUCLEOTIDE SEQUENCE [LARGE SCALE GENOMIC DNA]</scope>
    <source>
        <strain evidence="3">KCTC 52042</strain>
    </source>
</reference>
<name>A0ABW5JI58_9BACT</name>
<gene>
    <name evidence="2" type="ORF">ACFSVN_04630</name>
</gene>
<keyword evidence="3" id="KW-1185">Reference proteome</keyword>